<sequence length="231" mass="25923">AGSVPYKGFFEEERARSEAEKLRGRGLDTCLFPITAYSTLGWLDDPLTAPMLREGRERLVETILHELVHATVYVPDEPEFNEGLATFIGQEAAIRFQEDPGEREEEQSRVEDDRSVAGTLVAFRERIADLYEGSEAGAQRDAGRVALESQTRKEMASLDLATRNAKRLSEQVRLNDACQALTGTYHGDLTRYRERLRELKNDLRAFLEGARRAAEEPDPRSSPDLAPGRGL</sequence>
<dbReference type="EMBL" id="BARS01033320">
    <property type="protein sequence ID" value="GAG24634.1"/>
    <property type="molecule type" value="Genomic_DNA"/>
</dbReference>
<organism evidence="2">
    <name type="scientific">marine sediment metagenome</name>
    <dbReference type="NCBI Taxonomy" id="412755"/>
    <lineage>
        <taxon>unclassified sequences</taxon>
        <taxon>metagenomes</taxon>
        <taxon>ecological metagenomes</taxon>
    </lineage>
</organism>
<feature type="compositionally biased region" description="Basic and acidic residues" evidence="1">
    <location>
        <begin position="209"/>
        <end position="221"/>
    </location>
</feature>
<dbReference type="InterPro" id="IPR014553">
    <property type="entry name" value="Aminopept"/>
</dbReference>
<feature type="non-terminal residue" evidence="2">
    <location>
        <position position="1"/>
    </location>
</feature>
<dbReference type="AlphaFoldDB" id="X0W1G7"/>
<evidence type="ECO:0000256" key="1">
    <source>
        <dbReference type="SAM" id="MobiDB-lite"/>
    </source>
</evidence>
<accession>X0W1G7</accession>
<comment type="caution">
    <text evidence="2">The sequence shown here is derived from an EMBL/GenBank/DDBJ whole genome shotgun (WGS) entry which is preliminary data.</text>
</comment>
<feature type="region of interest" description="Disordered" evidence="1">
    <location>
        <begin position="209"/>
        <end position="231"/>
    </location>
</feature>
<gene>
    <name evidence="2" type="ORF">S01H1_51627</name>
</gene>
<proteinExistence type="predicted"/>
<evidence type="ECO:0008006" key="3">
    <source>
        <dbReference type="Google" id="ProtNLM"/>
    </source>
</evidence>
<name>X0W1G7_9ZZZZ</name>
<evidence type="ECO:0000313" key="2">
    <source>
        <dbReference type="EMBL" id="GAG24634.1"/>
    </source>
</evidence>
<dbReference type="Pfam" id="PF10023">
    <property type="entry name" value="Aminopep"/>
    <property type="match status" value="1"/>
</dbReference>
<protein>
    <recommendedName>
        <fullName evidence="3">Aminopeptidase</fullName>
    </recommendedName>
</protein>
<reference evidence="2" key="1">
    <citation type="journal article" date="2014" name="Front. Microbiol.">
        <title>High frequency of phylogenetically diverse reductive dehalogenase-homologous genes in deep subseafloor sedimentary metagenomes.</title>
        <authorList>
            <person name="Kawai M."/>
            <person name="Futagami T."/>
            <person name="Toyoda A."/>
            <person name="Takaki Y."/>
            <person name="Nishi S."/>
            <person name="Hori S."/>
            <person name="Arai W."/>
            <person name="Tsubouchi T."/>
            <person name="Morono Y."/>
            <person name="Uchiyama I."/>
            <person name="Ito T."/>
            <person name="Fujiyama A."/>
            <person name="Inagaki F."/>
            <person name="Takami H."/>
        </authorList>
    </citation>
    <scope>NUCLEOTIDE SEQUENCE</scope>
    <source>
        <strain evidence="2">Expedition CK06-06</strain>
    </source>
</reference>